<dbReference type="RefSeq" id="WP_149749971.1">
    <property type="nucleotide sequence ID" value="NZ_VUJW01000003.1"/>
</dbReference>
<reference evidence="2 3" key="1">
    <citation type="submission" date="2019-09" db="EMBL/GenBank/DDBJ databases">
        <title>Nocardioides panacisoli sp. nov., isolated from the soil of a ginseng field.</title>
        <authorList>
            <person name="Cho C."/>
        </authorList>
    </citation>
    <scope>NUCLEOTIDE SEQUENCE [LARGE SCALE GENOMIC DNA]</scope>
    <source>
        <strain evidence="2 3">BN140041</strain>
    </source>
</reference>
<evidence type="ECO:0000256" key="1">
    <source>
        <dbReference type="SAM" id="MobiDB-lite"/>
    </source>
</evidence>
<reference evidence="2 3" key="2">
    <citation type="submission" date="2019-09" db="EMBL/GenBank/DDBJ databases">
        <authorList>
            <person name="Jin C."/>
        </authorList>
    </citation>
    <scope>NUCLEOTIDE SEQUENCE [LARGE SCALE GENOMIC DNA]</scope>
    <source>
        <strain evidence="2 3">BN140041</strain>
    </source>
</reference>
<evidence type="ECO:0000313" key="2">
    <source>
        <dbReference type="EMBL" id="KAA1427607.1"/>
    </source>
</evidence>
<gene>
    <name evidence="2" type="ORF">F0U47_09160</name>
</gene>
<protein>
    <submittedName>
        <fullName evidence="2">Uncharacterized protein</fullName>
    </submittedName>
</protein>
<feature type="region of interest" description="Disordered" evidence="1">
    <location>
        <begin position="135"/>
        <end position="165"/>
    </location>
</feature>
<dbReference type="EMBL" id="VUJW01000003">
    <property type="protein sequence ID" value="KAA1427607.1"/>
    <property type="molecule type" value="Genomic_DNA"/>
</dbReference>
<dbReference type="Proteomes" id="UP000324351">
    <property type="component" value="Unassembled WGS sequence"/>
</dbReference>
<sequence length="286" mass="30269">MAGELTGRDRPPDVEGLLTAQLAEDLGPTGDGVLEVEVDVEVPVVLGFPVAFFCGCGSNRARASSTSRSTWAQVIPWAKGEVPVHESGGVRRQHAGGVGDPERLPHRHPILQHPCPGLRQPVGELDHLADVGAPGVQGPAEERGELHDREVTDQRRTGAGDRKPRVRATFGQRRRVTGLLVHDMLAGPLRDRTDGGDLPLGNDGAVLADLGQQLLRPRPVGRVAERCGSEIHDAYSTAANRHHHAPRTRLWTGDPLARDLCTTSGPCAVVSTLGAGAPRATTTAAG</sequence>
<organism evidence="2 3">
    <name type="scientific">Nocardioides antri</name>
    <dbReference type="NCBI Taxonomy" id="2607659"/>
    <lineage>
        <taxon>Bacteria</taxon>
        <taxon>Bacillati</taxon>
        <taxon>Actinomycetota</taxon>
        <taxon>Actinomycetes</taxon>
        <taxon>Propionibacteriales</taxon>
        <taxon>Nocardioidaceae</taxon>
        <taxon>Nocardioides</taxon>
    </lineage>
</organism>
<proteinExistence type="predicted"/>
<comment type="caution">
    <text evidence="2">The sequence shown here is derived from an EMBL/GenBank/DDBJ whole genome shotgun (WGS) entry which is preliminary data.</text>
</comment>
<keyword evidence="3" id="KW-1185">Reference proteome</keyword>
<feature type="compositionally biased region" description="Basic and acidic residues" evidence="1">
    <location>
        <begin position="140"/>
        <end position="163"/>
    </location>
</feature>
<dbReference type="AlphaFoldDB" id="A0A5B1M6Z2"/>
<accession>A0A5B1M6Z2</accession>
<evidence type="ECO:0000313" key="3">
    <source>
        <dbReference type="Proteomes" id="UP000324351"/>
    </source>
</evidence>
<name>A0A5B1M6Z2_9ACTN</name>